<organism evidence="1 2">
    <name type="scientific">Vaccinium darrowii</name>
    <dbReference type="NCBI Taxonomy" id="229202"/>
    <lineage>
        <taxon>Eukaryota</taxon>
        <taxon>Viridiplantae</taxon>
        <taxon>Streptophyta</taxon>
        <taxon>Embryophyta</taxon>
        <taxon>Tracheophyta</taxon>
        <taxon>Spermatophyta</taxon>
        <taxon>Magnoliopsida</taxon>
        <taxon>eudicotyledons</taxon>
        <taxon>Gunneridae</taxon>
        <taxon>Pentapetalae</taxon>
        <taxon>asterids</taxon>
        <taxon>Ericales</taxon>
        <taxon>Ericaceae</taxon>
        <taxon>Vaccinioideae</taxon>
        <taxon>Vaccinieae</taxon>
        <taxon>Vaccinium</taxon>
    </lineage>
</organism>
<keyword evidence="2" id="KW-1185">Reference proteome</keyword>
<reference evidence="1 2" key="1">
    <citation type="journal article" date="2021" name="Hortic Res">
        <title>High-quality reference genome and annotation aids understanding of berry development for evergreen blueberry (Vaccinium darrowii).</title>
        <authorList>
            <person name="Yu J."/>
            <person name="Hulse-Kemp A.M."/>
            <person name="Babiker E."/>
            <person name="Staton M."/>
        </authorList>
    </citation>
    <scope>NUCLEOTIDE SEQUENCE [LARGE SCALE GENOMIC DNA]</scope>
    <source>
        <strain evidence="2">cv. NJ 8807/NJ 8810</strain>
        <tissue evidence="1">Young leaf</tissue>
    </source>
</reference>
<accession>A0ACB7XX62</accession>
<protein>
    <submittedName>
        <fullName evidence="1">Uncharacterized protein</fullName>
    </submittedName>
</protein>
<dbReference type="Proteomes" id="UP000828048">
    <property type="component" value="Chromosome 5"/>
</dbReference>
<evidence type="ECO:0000313" key="1">
    <source>
        <dbReference type="EMBL" id="KAH7845587.1"/>
    </source>
</evidence>
<evidence type="ECO:0000313" key="2">
    <source>
        <dbReference type="Proteomes" id="UP000828048"/>
    </source>
</evidence>
<name>A0ACB7XX62_9ERIC</name>
<dbReference type="EMBL" id="CM037155">
    <property type="protein sequence ID" value="KAH7845587.1"/>
    <property type="molecule type" value="Genomic_DNA"/>
</dbReference>
<proteinExistence type="predicted"/>
<gene>
    <name evidence="1" type="ORF">Vadar_003774</name>
</gene>
<comment type="caution">
    <text evidence="1">The sequence shown here is derived from an EMBL/GenBank/DDBJ whole genome shotgun (WGS) entry which is preliminary data.</text>
</comment>
<sequence>MVEAQEKVQKLISDLSSPYFLHSADHPRTPLVDVVLTHTNYGSWSRSIEMALCAKNKLGFIDNTIPCPADPDIQPLWKRVSTMVLSWLLNSISNTITPSLASCRTPYELWRDLESRFTQGNNATIFKIQKEISNLEQNNLDITNYYNTFKTLWDQLDGITPLPACTCTNYSAMMSQRFKPQPSRSNSNNNQRRNSHDQRPYQQNQAKTFNSPQPQHPPYASPLNQQQQSTQQSPITHPNQPRGDSRGGSYPPRGDVQQEPHNRGSKDPNAYCTHCNQTGHYQSGCFKLIGYPDWFFNRPSRAPSNQSNYAAQSSVMDSNPHLSPTEASQASAFYEHPSAFFSAEPLTYPDPPQPTNPPTSNTTTSSPPPSPAPSPDLPPQPIHPSAHPTNSISSDNNTNSLDPSSSTVPSRPSRVHRPPGYLRDYLCPTLPSATTASTHASPQSSGEASLHDTGHEIFNHLVWRSFLQDVENFEGEIVCKMHDLMHDLALSIMQHHLYVVNSDKDLKIPEKARHLRINTNLTEKVPWNEVMLEVISLRSLVVGEYGEFCGDEVARLVLKQKYLRVLVLHLRDDWTIIEKVLRSISNCKHLRYLNLSHSHVKSLPESICDLQKLETLKLHGCYELWYATFGSSPVTIMLKYFGCPSLRSMPDGLRGQKNLRELSIAECPHLESRCKKESGEDWLKIAHIPNIWINYEEVQSLTINGQS</sequence>